<evidence type="ECO:0000256" key="1">
    <source>
        <dbReference type="SAM" id="MobiDB-lite"/>
    </source>
</evidence>
<evidence type="ECO:0000313" key="2">
    <source>
        <dbReference type="EMBL" id="KAJ3613718.1"/>
    </source>
</evidence>
<feature type="region of interest" description="Disordered" evidence="1">
    <location>
        <begin position="79"/>
        <end position="105"/>
    </location>
</feature>
<gene>
    <name evidence="2" type="ORF">NHX12_019964</name>
</gene>
<dbReference type="Proteomes" id="UP001148018">
    <property type="component" value="Unassembled WGS sequence"/>
</dbReference>
<dbReference type="AlphaFoldDB" id="A0A9Q0EWF2"/>
<comment type="caution">
    <text evidence="2">The sequence shown here is derived from an EMBL/GenBank/DDBJ whole genome shotgun (WGS) entry which is preliminary data.</text>
</comment>
<accession>A0A9Q0EWF2</accession>
<dbReference type="EMBL" id="JANIIK010000035">
    <property type="protein sequence ID" value="KAJ3613718.1"/>
    <property type="molecule type" value="Genomic_DNA"/>
</dbReference>
<keyword evidence="3" id="KW-1185">Reference proteome</keyword>
<sequence length="105" mass="11256">MPPDREPEVHCTLNLSTEQFTSEDFNCGGSTECEDQGRTGDTRTEDLDSVAPLMCVSTEGRTGDTRTEDLDSVAPLMCVSTEGRTGDTRTEDLDSVAPAGRPAVN</sequence>
<protein>
    <submittedName>
        <fullName evidence="2">Uncharacterized protein</fullName>
    </submittedName>
</protein>
<reference evidence="2" key="1">
    <citation type="submission" date="2022-07" db="EMBL/GenBank/DDBJ databases">
        <title>Chromosome-level genome of Muraenolepis orangiensis.</title>
        <authorList>
            <person name="Kim J."/>
        </authorList>
    </citation>
    <scope>NUCLEOTIDE SEQUENCE</scope>
    <source>
        <strain evidence="2">KU_S4_2022</strain>
        <tissue evidence="2">Muscle</tissue>
    </source>
</reference>
<proteinExistence type="predicted"/>
<name>A0A9Q0EWF2_9TELE</name>
<evidence type="ECO:0000313" key="3">
    <source>
        <dbReference type="Proteomes" id="UP001148018"/>
    </source>
</evidence>
<organism evidence="2 3">
    <name type="scientific">Muraenolepis orangiensis</name>
    <name type="common">Patagonian moray cod</name>
    <dbReference type="NCBI Taxonomy" id="630683"/>
    <lineage>
        <taxon>Eukaryota</taxon>
        <taxon>Metazoa</taxon>
        <taxon>Chordata</taxon>
        <taxon>Craniata</taxon>
        <taxon>Vertebrata</taxon>
        <taxon>Euteleostomi</taxon>
        <taxon>Actinopterygii</taxon>
        <taxon>Neopterygii</taxon>
        <taxon>Teleostei</taxon>
        <taxon>Neoteleostei</taxon>
        <taxon>Acanthomorphata</taxon>
        <taxon>Zeiogadaria</taxon>
        <taxon>Gadariae</taxon>
        <taxon>Gadiformes</taxon>
        <taxon>Muraenolepidoidei</taxon>
        <taxon>Muraenolepididae</taxon>
        <taxon>Muraenolepis</taxon>
    </lineage>
</organism>